<dbReference type="Gene3D" id="3.40.50.1110">
    <property type="entry name" value="SGNH hydrolase"/>
    <property type="match status" value="1"/>
</dbReference>
<keyword evidence="3" id="KW-0443">Lipid metabolism</keyword>
<keyword evidence="4" id="KW-0732">Signal</keyword>
<dbReference type="InterPro" id="IPR035669">
    <property type="entry name" value="SGNH_plant_lipase-like"/>
</dbReference>
<dbReference type="SUPFAM" id="SSF52266">
    <property type="entry name" value="SGNH hydrolase"/>
    <property type="match status" value="1"/>
</dbReference>
<dbReference type="InterPro" id="IPR036514">
    <property type="entry name" value="SGNH_hydro_sf"/>
</dbReference>
<reference evidence="5 6" key="1">
    <citation type="submission" date="2021-09" db="EMBL/GenBank/DDBJ databases">
        <title>Genomic insights and catalytic innovation underlie evolution of tropane alkaloids biosynthesis.</title>
        <authorList>
            <person name="Wang Y.-J."/>
            <person name="Tian T."/>
            <person name="Huang J.-P."/>
            <person name="Huang S.-X."/>
        </authorList>
    </citation>
    <scope>NUCLEOTIDE SEQUENCE [LARGE SCALE GENOMIC DNA]</scope>
    <source>
        <strain evidence="5">KIB-2018</strain>
        <tissue evidence="5">Leaf</tissue>
    </source>
</reference>
<dbReference type="InterPro" id="IPR051058">
    <property type="entry name" value="GDSL_Est/Lipase"/>
</dbReference>
<comment type="similarity">
    <text evidence="1">Belongs to the 'GDSL' lipolytic enzyme family.</text>
</comment>
<feature type="chain" id="PRO_5043608641" evidence="4">
    <location>
        <begin position="23"/>
        <end position="344"/>
    </location>
</feature>
<keyword evidence="6" id="KW-1185">Reference proteome</keyword>
<keyword evidence="3" id="KW-0442">Lipid degradation</keyword>
<dbReference type="Proteomes" id="UP001159364">
    <property type="component" value="Linkage Group LG04"/>
</dbReference>
<dbReference type="Pfam" id="PF00657">
    <property type="entry name" value="Lipase_GDSL"/>
    <property type="match status" value="1"/>
</dbReference>
<gene>
    <name evidence="5" type="ORF">K2173_012546</name>
</gene>
<evidence type="ECO:0000256" key="3">
    <source>
        <dbReference type="ARBA" id="ARBA00022963"/>
    </source>
</evidence>
<organism evidence="5 6">
    <name type="scientific">Erythroxylum novogranatense</name>
    <dbReference type="NCBI Taxonomy" id="1862640"/>
    <lineage>
        <taxon>Eukaryota</taxon>
        <taxon>Viridiplantae</taxon>
        <taxon>Streptophyta</taxon>
        <taxon>Embryophyta</taxon>
        <taxon>Tracheophyta</taxon>
        <taxon>Spermatophyta</taxon>
        <taxon>Magnoliopsida</taxon>
        <taxon>eudicotyledons</taxon>
        <taxon>Gunneridae</taxon>
        <taxon>Pentapetalae</taxon>
        <taxon>rosids</taxon>
        <taxon>fabids</taxon>
        <taxon>Malpighiales</taxon>
        <taxon>Erythroxylaceae</taxon>
        <taxon>Erythroxylum</taxon>
    </lineage>
</organism>
<dbReference type="GO" id="GO:0016042">
    <property type="term" value="P:lipid catabolic process"/>
    <property type="evidence" value="ECO:0007669"/>
    <property type="project" value="UniProtKB-KW"/>
</dbReference>
<comment type="caution">
    <text evidence="5">The sequence shown here is derived from an EMBL/GenBank/DDBJ whole genome shotgun (WGS) entry which is preliminary data.</text>
</comment>
<evidence type="ECO:0000313" key="5">
    <source>
        <dbReference type="EMBL" id="KAJ8767035.1"/>
    </source>
</evidence>
<dbReference type="EMBL" id="JAIWQS010000004">
    <property type="protein sequence ID" value="KAJ8767035.1"/>
    <property type="molecule type" value="Genomic_DNA"/>
</dbReference>
<proteinExistence type="inferred from homology"/>
<dbReference type="InterPro" id="IPR001087">
    <property type="entry name" value="GDSL"/>
</dbReference>
<evidence type="ECO:0000256" key="1">
    <source>
        <dbReference type="ARBA" id="ARBA00008668"/>
    </source>
</evidence>
<evidence type="ECO:0000256" key="2">
    <source>
        <dbReference type="ARBA" id="ARBA00022801"/>
    </source>
</evidence>
<sequence>MGSQIFLTVLCLAMVVFHTSYAETPAIFILGDSTADVGTNSLIPTSTIRADFPPNGIDFPKSRPTGRFSNGFNSADFIDILKHKSFRGINFASGGSGILQITGQNNASSRNGETNVISLGDQIKQLASVKRNMMSFIGVANTKAFLSNCLFFISTGSNDFFGYKLSGSTIPRREFISALGRIYEQHLRNLYRLGARKFGIISVPPIGCCPSQRIHTAGGSCSEDLNQLAKAFHLRIHAILTKFSSQYPDMKFSHGNAFKMTANIIENPRPFGFKDVKTACCGKGKLNAESFCIPGSSVCHNRHDHLFWDLFHPTEAASKLAAFTLFNGGPEFMTPLNFKQLAQA</sequence>
<dbReference type="GO" id="GO:0016788">
    <property type="term" value="F:hydrolase activity, acting on ester bonds"/>
    <property type="evidence" value="ECO:0007669"/>
    <property type="project" value="InterPro"/>
</dbReference>
<accession>A0AAV8TJJ2</accession>
<feature type="signal peptide" evidence="4">
    <location>
        <begin position="1"/>
        <end position="22"/>
    </location>
</feature>
<keyword evidence="2" id="KW-0378">Hydrolase</keyword>
<dbReference type="CDD" id="cd01837">
    <property type="entry name" value="SGNH_plant_lipase_like"/>
    <property type="match status" value="1"/>
</dbReference>
<protein>
    <submittedName>
        <fullName evidence="5">Uncharacterized protein</fullName>
    </submittedName>
</protein>
<dbReference type="AlphaFoldDB" id="A0AAV8TJJ2"/>
<evidence type="ECO:0000313" key="6">
    <source>
        <dbReference type="Proteomes" id="UP001159364"/>
    </source>
</evidence>
<dbReference type="PANTHER" id="PTHR45648:SF17">
    <property type="entry name" value="GDSL ESTERASE_LIPASE"/>
    <property type="match status" value="1"/>
</dbReference>
<name>A0AAV8TJJ2_9ROSI</name>
<evidence type="ECO:0000256" key="4">
    <source>
        <dbReference type="SAM" id="SignalP"/>
    </source>
</evidence>
<dbReference type="PANTHER" id="PTHR45648">
    <property type="entry name" value="GDSL LIPASE/ACYLHYDROLASE FAMILY PROTEIN (AFU_ORTHOLOGUE AFUA_4G14700)"/>
    <property type="match status" value="1"/>
</dbReference>